<evidence type="ECO:0000313" key="1">
    <source>
        <dbReference type="EMBL" id="KOG54626.1"/>
    </source>
</evidence>
<gene>
    <name evidence="1" type="ORF">ADK75_13370</name>
</gene>
<name>A0A0L8MW51_STRVG</name>
<dbReference type="RefSeq" id="WP_053170738.1">
    <property type="nucleotide sequence ID" value="NZ_LGUV01000133.1"/>
</dbReference>
<sequence length="71" mass="7903">MLGAGYRGWDDEFKDGWFDVESAVNAVTVQIADEDEARRVVACLDALQVFDREESQLRLEPPLGDCVARGT</sequence>
<dbReference type="OrthoDB" id="6951663at2"/>
<protein>
    <submittedName>
        <fullName evidence="1">Uncharacterized protein</fullName>
    </submittedName>
</protein>
<dbReference type="AlphaFoldDB" id="A0A0L8MW51"/>
<organism evidence="1 2">
    <name type="scientific">Streptomyces virginiae</name>
    <name type="common">Streptomyces cinnamonensis</name>
    <dbReference type="NCBI Taxonomy" id="1961"/>
    <lineage>
        <taxon>Bacteria</taxon>
        <taxon>Bacillati</taxon>
        <taxon>Actinomycetota</taxon>
        <taxon>Actinomycetes</taxon>
        <taxon>Kitasatosporales</taxon>
        <taxon>Streptomycetaceae</taxon>
        <taxon>Streptomyces</taxon>
    </lineage>
</organism>
<dbReference type="EMBL" id="LGUV01000133">
    <property type="protein sequence ID" value="KOG54626.1"/>
    <property type="molecule type" value="Genomic_DNA"/>
</dbReference>
<comment type="caution">
    <text evidence="1">The sequence shown here is derived from an EMBL/GenBank/DDBJ whole genome shotgun (WGS) entry which is preliminary data.</text>
</comment>
<reference evidence="2" key="1">
    <citation type="submission" date="2015-07" db="EMBL/GenBank/DDBJ databases">
        <authorList>
            <consortium name="Consortium for Microbial Forensics and Genomics (microFORGE)"/>
            <person name="Knight B.M."/>
            <person name="Roberts D.P."/>
            <person name="Lin D."/>
            <person name="Hari K."/>
            <person name="Fletcher J."/>
            <person name="Melcher U."/>
            <person name="Blagden T."/>
            <person name="Winegar R.A."/>
        </authorList>
    </citation>
    <scope>NUCLEOTIDE SEQUENCE [LARGE SCALE GENOMIC DNA]</scope>
    <source>
        <strain evidence="2">NRRL B-1447</strain>
    </source>
</reference>
<evidence type="ECO:0000313" key="2">
    <source>
        <dbReference type="Proteomes" id="UP000037084"/>
    </source>
</evidence>
<accession>A0A0L8MW51</accession>
<proteinExistence type="predicted"/>
<dbReference type="Proteomes" id="UP000037084">
    <property type="component" value="Unassembled WGS sequence"/>
</dbReference>